<gene>
    <name evidence="5" type="ORF">TSAR_006678</name>
</gene>
<keyword evidence="6" id="KW-1185">Reference proteome</keyword>
<dbReference type="InterPro" id="IPR019458">
    <property type="entry name" value="Est1-like_N"/>
</dbReference>
<dbReference type="GO" id="GO:0070034">
    <property type="term" value="F:telomerase RNA binding"/>
    <property type="evidence" value="ECO:0007669"/>
    <property type="project" value="TreeGrafter"/>
</dbReference>
<dbReference type="InterPro" id="IPR018834">
    <property type="entry name" value="DNA/RNA-bd_Est1-type"/>
</dbReference>
<sequence>MKKNYNIVSDVRSSDSLEITRRLYRNITEIAKKLEEHKNRALTTIDIFTPTGEALRSKLKDYCERLIINDPVNHVQKTEELLWRRGFYDIVSAAKKLRKGNAWNETEEAFLSAHLSVGAGFYHHLILRLLLEYDLKLPGVIDFAYTQNQKEIIHIHHNIVIILQMEKGTNKSKVPTLEVKKCVTRFIHRSLICLGDLARYRLDLEPHWDPQVAIRYYKMAVAVDDKYGMPHNQLGTVAGNKNYGLDAVYHYLRSILCLEPFEGAEGNLKRTVIVNSYTGKEKCLTQSCVARLLLLLQLWDNSSMNIDKINQESQTLLNDIENCLNVEKTENVDQKSAENENSIEKYLLHHKTEETVYLTDEMIFKIIVICLMKIMKVQMKEPNDGHGITAFVLAVFSQVLQFVVMRLQESLLDLSITNKDYNSNKAACTKEIAENKNGIESTEKTDNEKDFNDKSLQDSLDNLKSFTDDTKTEINGNHIKRQTKKRRDKSKSLLTKLRRPRNRKDSSDSDVSDGEGVAIGSSSEDVNSDITETEEDVMSDENVLSDDALSDDLTDDEKEDNEVDVSLEKMNGNVAVEDKFIQENENETKDKANINDIIVNGKENTMNETADMTNNPDSTYDENNASANTLTYVAQMEKQNLDPIKVLKVLKDEKILTSIKVCCDWLQGQRDIIRTCAKGSKSLLKRLITLLNLINLDSESVLKKWDKDLDILPCTEKAKEAVKIVPLPEDIDLKGLKIVDAAHKNINWDILNRKKMTNCEETLLRALKIVEFGHYLCSISESGVTYDESKGLFIIANEETNETKENQVDNRTLEIDQSKGKLMRHMGRLWLKAEVRALESRLHYRLMSPYLVPDHEAFSKFMPVIKQLVYAKKFIVVVPSVVICALDEMKKISSHAREATRWIEGQLQRGSRFLRAQRPHEKLPLPLIKGPKPKDKEAWLYFQIIECCHFLTQQSKAGDSEIPVVTLLTGIDDKKLFTFSPDGIAKSAGVNFEHIGAFHAKWKLSIKSHG</sequence>
<dbReference type="Pfam" id="PF10374">
    <property type="entry name" value="EST1"/>
    <property type="match status" value="1"/>
</dbReference>
<comment type="caution">
    <text evidence="5">The sequence shown here is derived from an EMBL/GenBank/DDBJ whole genome shotgun (WGS) entry which is preliminary data.</text>
</comment>
<proteinExistence type="predicted"/>
<feature type="domain" description="Telomerase activating protein Est1-like N-terminal" evidence="4">
    <location>
        <begin position="77"/>
        <end position="204"/>
    </location>
</feature>
<feature type="region of interest" description="Disordered" evidence="2">
    <location>
        <begin position="467"/>
        <end position="562"/>
    </location>
</feature>
<name>A0A232F2Q7_9HYME</name>
<dbReference type="STRING" id="543379.A0A232F2Q7"/>
<dbReference type="InterPro" id="IPR011990">
    <property type="entry name" value="TPR-like_helical_dom_sf"/>
</dbReference>
<dbReference type="CDD" id="cd09884">
    <property type="entry name" value="PIN_Smg5-like"/>
    <property type="match status" value="1"/>
</dbReference>
<dbReference type="Gene3D" id="1.25.40.10">
    <property type="entry name" value="Tetratricopeptide repeat domain"/>
    <property type="match status" value="1"/>
</dbReference>
<dbReference type="AlphaFoldDB" id="A0A232F2Q7"/>
<dbReference type="GO" id="GO:0005697">
    <property type="term" value="C:telomerase holoenzyme complex"/>
    <property type="evidence" value="ECO:0007669"/>
    <property type="project" value="TreeGrafter"/>
</dbReference>
<organism evidence="5 6">
    <name type="scientific">Trichomalopsis sarcophagae</name>
    <dbReference type="NCBI Taxonomy" id="543379"/>
    <lineage>
        <taxon>Eukaryota</taxon>
        <taxon>Metazoa</taxon>
        <taxon>Ecdysozoa</taxon>
        <taxon>Arthropoda</taxon>
        <taxon>Hexapoda</taxon>
        <taxon>Insecta</taxon>
        <taxon>Pterygota</taxon>
        <taxon>Neoptera</taxon>
        <taxon>Endopterygota</taxon>
        <taxon>Hymenoptera</taxon>
        <taxon>Apocrita</taxon>
        <taxon>Proctotrupomorpha</taxon>
        <taxon>Chalcidoidea</taxon>
        <taxon>Pteromalidae</taxon>
        <taxon>Pteromalinae</taxon>
        <taxon>Trichomalopsis</taxon>
    </lineage>
</organism>
<dbReference type="SUPFAM" id="SSF48452">
    <property type="entry name" value="TPR-like"/>
    <property type="match status" value="1"/>
</dbReference>
<reference evidence="5 6" key="1">
    <citation type="journal article" date="2017" name="Curr. Biol.">
        <title>The Evolution of Venom by Co-option of Single-Copy Genes.</title>
        <authorList>
            <person name="Martinson E.O."/>
            <person name="Mrinalini"/>
            <person name="Kelkar Y.D."/>
            <person name="Chang C.H."/>
            <person name="Werren J.H."/>
        </authorList>
    </citation>
    <scope>NUCLEOTIDE SEQUENCE [LARGE SCALE GENOMIC DNA]</scope>
    <source>
        <strain evidence="5 6">Alberta</strain>
        <tissue evidence="5">Whole body</tissue>
    </source>
</reference>
<accession>A0A232F2Q7</accession>
<feature type="compositionally biased region" description="Acidic residues" evidence="2">
    <location>
        <begin position="548"/>
        <end position="562"/>
    </location>
</feature>
<evidence type="ECO:0000256" key="2">
    <source>
        <dbReference type="SAM" id="MobiDB-lite"/>
    </source>
</evidence>
<evidence type="ECO:0000259" key="4">
    <source>
        <dbReference type="Pfam" id="PF10374"/>
    </source>
</evidence>
<dbReference type="Gene3D" id="3.40.50.1010">
    <property type="entry name" value="5'-nuclease"/>
    <property type="match status" value="1"/>
</dbReference>
<evidence type="ECO:0000256" key="1">
    <source>
        <dbReference type="ARBA" id="ARBA00023161"/>
    </source>
</evidence>
<evidence type="ECO:0000313" key="6">
    <source>
        <dbReference type="Proteomes" id="UP000215335"/>
    </source>
</evidence>
<dbReference type="PANTHER" id="PTHR15696">
    <property type="entry name" value="SMG-7 SUPPRESSOR WITH MORPHOLOGICAL EFFECT ON GENITALIA PROTEIN 7"/>
    <property type="match status" value="1"/>
</dbReference>
<evidence type="ECO:0000313" key="5">
    <source>
        <dbReference type="EMBL" id="OXU25106.1"/>
    </source>
</evidence>
<dbReference type="GO" id="GO:0000184">
    <property type="term" value="P:nuclear-transcribed mRNA catabolic process, nonsense-mediated decay"/>
    <property type="evidence" value="ECO:0007669"/>
    <property type="project" value="UniProtKB-KW"/>
</dbReference>
<dbReference type="InterPro" id="IPR045153">
    <property type="entry name" value="Est1/Ebs1-like"/>
</dbReference>
<feature type="domain" description="DNA/RNA-binding" evidence="3">
    <location>
        <begin position="213"/>
        <end position="409"/>
    </location>
</feature>
<feature type="compositionally biased region" description="Polar residues" evidence="2">
    <location>
        <begin position="520"/>
        <end position="530"/>
    </location>
</feature>
<dbReference type="OrthoDB" id="5920073at2759"/>
<dbReference type="PANTHER" id="PTHR15696:SF7">
    <property type="entry name" value="NONSENSE-MEDIATED MRNA DECAY FACTOR"/>
    <property type="match status" value="1"/>
</dbReference>
<dbReference type="GO" id="GO:0042162">
    <property type="term" value="F:telomeric DNA binding"/>
    <property type="evidence" value="ECO:0007669"/>
    <property type="project" value="TreeGrafter"/>
</dbReference>
<feature type="compositionally biased region" description="Basic residues" evidence="2">
    <location>
        <begin position="478"/>
        <end position="489"/>
    </location>
</feature>
<dbReference type="Pfam" id="PF10373">
    <property type="entry name" value="EST1_DNA_bind"/>
    <property type="match status" value="1"/>
</dbReference>
<dbReference type="FunFam" id="3.40.50.1010:FF:000033">
    <property type="entry name" value="Blast:Protein SMG5"/>
    <property type="match status" value="1"/>
</dbReference>
<evidence type="ECO:0008006" key="7">
    <source>
        <dbReference type="Google" id="ProtNLM"/>
    </source>
</evidence>
<protein>
    <recommendedName>
        <fullName evidence="7">PIN domain-containing protein</fullName>
    </recommendedName>
</protein>
<evidence type="ECO:0000259" key="3">
    <source>
        <dbReference type="Pfam" id="PF10373"/>
    </source>
</evidence>
<dbReference type="EMBL" id="NNAY01001108">
    <property type="protein sequence ID" value="OXU25106.1"/>
    <property type="molecule type" value="Genomic_DNA"/>
</dbReference>
<keyword evidence="1" id="KW-0866">Nonsense-mediated mRNA decay</keyword>
<dbReference type="Proteomes" id="UP000215335">
    <property type="component" value="Unassembled WGS sequence"/>
</dbReference>